<accession>A0A9P6FTE4</accession>
<evidence type="ECO:0000256" key="1">
    <source>
        <dbReference type="SAM" id="MobiDB-lite"/>
    </source>
</evidence>
<dbReference type="Proteomes" id="UP000780801">
    <property type="component" value="Unassembled WGS sequence"/>
</dbReference>
<evidence type="ECO:0000313" key="3">
    <source>
        <dbReference type="Proteomes" id="UP000780801"/>
    </source>
</evidence>
<protein>
    <submittedName>
        <fullName evidence="2">Uncharacterized protein</fullName>
    </submittedName>
</protein>
<feature type="compositionally biased region" description="Polar residues" evidence="1">
    <location>
        <begin position="398"/>
        <end position="407"/>
    </location>
</feature>
<gene>
    <name evidence="2" type="ORF">BGW38_002000</name>
</gene>
<dbReference type="OrthoDB" id="2435625at2759"/>
<feature type="region of interest" description="Disordered" evidence="1">
    <location>
        <begin position="382"/>
        <end position="409"/>
    </location>
</feature>
<dbReference type="EMBL" id="JAABOA010001669">
    <property type="protein sequence ID" value="KAF9581104.1"/>
    <property type="molecule type" value="Genomic_DNA"/>
</dbReference>
<keyword evidence="3" id="KW-1185">Reference proteome</keyword>
<comment type="caution">
    <text evidence="2">The sequence shown here is derived from an EMBL/GenBank/DDBJ whole genome shotgun (WGS) entry which is preliminary data.</text>
</comment>
<sequence>MDQDLDSFDQLCRGVFLSNSDGINDVSIDETALSLLSRAQIYELSSSFISASSTQSINDSLENRTCYRIHLESLDDPTHYQGVYDTLVRAIDPAVLMQLPFDRNLSGYSSASRAGTVDTSLGADVVLDMTGLDSTTPISATPANNAHLESRLPSTMLLVPTKEWLRLTGRIRFWRAESHRIKAAEREEMLDRLLSERWSSFTMPPSSSVLRTRMSPLKLVSQEQQLAVLVQFMTEYGESEPSVSSILRGLLDLIRRQLTEARILTWTFDRANLTEQRPEVTIAFLDLMAKLGLETVDGAENFSAHGHNSGSSMSSTIPASTLGPITTLTVATKDENEKLSTDMTWTLGISMDDRRLQSWIHSLQQSTLPSLKVDDHALLPTTATIKPDGDNGHLGKIQGSNTFTRNPIPTPVRKRFLQDRNTIAAGTAQVWMAGSSSDNDNANTDSNNSYTMIRDGSLVLASSPYALSLTGSGPKSGSLGVTLFVDRVRTDVKCFARWATTCGGRLDWIWMWLFSSLARR</sequence>
<dbReference type="AlphaFoldDB" id="A0A9P6FTE4"/>
<name>A0A9P6FTE4_9FUNG</name>
<reference evidence="2" key="1">
    <citation type="journal article" date="2020" name="Fungal Divers.">
        <title>Resolving the Mortierellaceae phylogeny through synthesis of multi-gene phylogenetics and phylogenomics.</title>
        <authorList>
            <person name="Vandepol N."/>
            <person name="Liber J."/>
            <person name="Desiro A."/>
            <person name="Na H."/>
            <person name="Kennedy M."/>
            <person name="Barry K."/>
            <person name="Grigoriev I.V."/>
            <person name="Miller A.N."/>
            <person name="O'Donnell K."/>
            <person name="Stajich J.E."/>
            <person name="Bonito G."/>
        </authorList>
    </citation>
    <scope>NUCLEOTIDE SEQUENCE</scope>
    <source>
        <strain evidence="2">KOD1015</strain>
    </source>
</reference>
<evidence type="ECO:0000313" key="2">
    <source>
        <dbReference type="EMBL" id="KAF9581104.1"/>
    </source>
</evidence>
<organism evidence="2 3">
    <name type="scientific">Lunasporangiospora selenospora</name>
    <dbReference type="NCBI Taxonomy" id="979761"/>
    <lineage>
        <taxon>Eukaryota</taxon>
        <taxon>Fungi</taxon>
        <taxon>Fungi incertae sedis</taxon>
        <taxon>Mucoromycota</taxon>
        <taxon>Mortierellomycotina</taxon>
        <taxon>Mortierellomycetes</taxon>
        <taxon>Mortierellales</taxon>
        <taxon>Mortierellaceae</taxon>
        <taxon>Lunasporangiospora</taxon>
    </lineage>
</organism>
<proteinExistence type="predicted"/>